<keyword evidence="2" id="KW-0285">Flavoprotein</keyword>
<evidence type="ECO:0000313" key="6">
    <source>
        <dbReference type="EMBL" id="RST76975.1"/>
    </source>
</evidence>
<accession>A0A429Y6F3</accession>
<evidence type="ECO:0000256" key="1">
    <source>
        <dbReference type="ARBA" id="ARBA00001917"/>
    </source>
</evidence>
<dbReference type="Proteomes" id="UP000287156">
    <property type="component" value="Unassembled WGS sequence"/>
</dbReference>
<dbReference type="InterPro" id="IPR002563">
    <property type="entry name" value="Flavin_Rdtase-like_dom"/>
</dbReference>
<dbReference type="Pfam" id="PF01613">
    <property type="entry name" value="Flavin_Reduct"/>
    <property type="match status" value="1"/>
</dbReference>
<dbReference type="AlphaFoldDB" id="A0A429Y6F3"/>
<dbReference type="Gene3D" id="2.30.110.10">
    <property type="entry name" value="Electron Transport, Fmn-binding Protein, Chain A"/>
    <property type="match status" value="1"/>
</dbReference>
<feature type="domain" description="Flavin reductase like" evidence="5">
    <location>
        <begin position="20"/>
        <end position="179"/>
    </location>
</feature>
<dbReference type="GO" id="GO:0016646">
    <property type="term" value="F:oxidoreductase activity, acting on the CH-NH group of donors, NAD or NADP as acceptor"/>
    <property type="evidence" value="ECO:0007669"/>
    <property type="project" value="UniProtKB-ARBA"/>
</dbReference>
<sequence length="207" mass="22871">MITLDPTELRGKDMYKLLTGSIVPRPIAFVTTTSTVNGAINAAPFSFFNVVSSDPPLISLSIGRRKGSTMKDTARNAIKNGELVVHISTEDIIEDINETATLLPAARSELELTGLNIVESTKVSVPGILEAKVRFECKLEQHHEIKNDPGDTVLDFLIARIVYIHMDEKVYDPQKGYVFTENLRPVARLAGSEYAELGKVYSLIRPE</sequence>
<evidence type="ECO:0000256" key="2">
    <source>
        <dbReference type="ARBA" id="ARBA00022630"/>
    </source>
</evidence>
<organism evidence="6 7">
    <name type="scientific">Siminovitchia acidinfaciens</name>
    <dbReference type="NCBI Taxonomy" id="2321395"/>
    <lineage>
        <taxon>Bacteria</taxon>
        <taxon>Bacillati</taxon>
        <taxon>Bacillota</taxon>
        <taxon>Bacilli</taxon>
        <taxon>Bacillales</taxon>
        <taxon>Bacillaceae</taxon>
        <taxon>Siminovitchia</taxon>
    </lineage>
</organism>
<dbReference type="GO" id="GO:0010181">
    <property type="term" value="F:FMN binding"/>
    <property type="evidence" value="ECO:0007669"/>
    <property type="project" value="InterPro"/>
</dbReference>
<comment type="cofactor">
    <cofactor evidence="1">
        <name>FMN</name>
        <dbReference type="ChEBI" id="CHEBI:58210"/>
    </cofactor>
</comment>
<dbReference type="RefSeq" id="WP_126046531.1">
    <property type="nucleotide sequence ID" value="NZ_QYTV02000001.1"/>
</dbReference>
<proteinExistence type="inferred from homology"/>
<comment type="caution">
    <text evidence="6">The sequence shown here is derived from an EMBL/GenBank/DDBJ whole genome shotgun (WGS) entry which is preliminary data.</text>
</comment>
<keyword evidence="7" id="KW-1185">Reference proteome</keyword>
<evidence type="ECO:0000256" key="3">
    <source>
        <dbReference type="ARBA" id="ARBA00022643"/>
    </source>
</evidence>
<keyword evidence="3" id="KW-0288">FMN</keyword>
<dbReference type="OrthoDB" id="9794638at2"/>
<evidence type="ECO:0000313" key="7">
    <source>
        <dbReference type="Proteomes" id="UP000287156"/>
    </source>
</evidence>
<evidence type="ECO:0000256" key="4">
    <source>
        <dbReference type="ARBA" id="ARBA00038054"/>
    </source>
</evidence>
<dbReference type="InterPro" id="IPR012349">
    <property type="entry name" value="Split_barrel_FMN-bd"/>
</dbReference>
<dbReference type="PANTHER" id="PTHR33798">
    <property type="entry name" value="FLAVOPROTEIN OXYGENASE"/>
    <property type="match status" value="1"/>
</dbReference>
<gene>
    <name evidence="6" type="ORF">D4T97_000245</name>
</gene>
<comment type="similarity">
    <text evidence="4">Belongs to the flavoredoxin family.</text>
</comment>
<dbReference type="SMART" id="SM00903">
    <property type="entry name" value="Flavin_Reduct"/>
    <property type="match status" value="1"/>
</dbReference>
<name>A0A429Y6F3_9BACI</name>
<dbReference type="EMBL" id="QYTV02000001">
    <property type="protein sequence ID" value="RST76975.1"/>
    <property type="molecule type" value="Genomic_DNA"/>
</dbReference>
<protein>
    <submittedName>
        <fullName evidence="6">Flavin reductase family protein</fullName>
    </submittedName>
</protein>
<dbReference type="SUPFAM" id="SSF50475">
    <property type="entry name" value="FMN-binding split barrel"/>
    <property type="match status" value="1"/>
</dbReference>
<evidence type="ECO:0000259" key="5">
    <source>
        <dbReference type="SMART" id="SM00903"/>
    </source>
</evidence>
<dbReference type="PANTHER" id="PTHR33798:SF5">
    <property type="entry name" value="FLAVIN REDUCTASE LIKE DOMAIN-CONTAINING PROTEIN"/>
    <property type="match status" value="1"/>
</dbReference>
<reference evidence="6" key="1">
    <citation type="submission" date="2018-12" db="EMBL/GenBank/DDBJ databases">
        <authorList>
            <person name="Sun L."/>
            <person name="Chen Z."/>
        </authorList>
    </citation>
    <scope>NUCLEOTIDE SEQUENCE [LARGE SCALE GENOMIC DNA]</scope>
    <source>
        <strain evidence="6">3-2-2</strain>
    </source>
</reference>